<dbReference type="Pfam" id="PF04892">
    <property type="entry name" value="VanZ"/>
    <property type="match status" value="1"/>
</dbReference>
<keyword evidence="4" id="KW-1185">Reference proteome</keyword>
<keyword evidence="1" id="KW-0812">Transmembrane</keyword>
<reference evidence="4" key="1">
    <citation type="submission" date="2016-11" db="EMBL/GenBank/DDBJ databases">
        <authorList>
            <person name="Varghese N."/>
            <person name="Submissions S."/>
        </authorList>
    </citation>
    <scope>NUCLEOTIDE SEQUENCE [LARGE SCALE GENOMIC DNA]</scope>
    <source>
        <strain evidence="4">DSM 14826</strain>
    </source>
</reference>
<dbReference type="NCBIfam" id="NF037970">
    <property type="entry name" value="vanZ_1"/>
    <property type="match status" value="1"/>
</dbReference>
<feature type="transmembrane region" description="Helical" evidence="1">
    <location>
        <begin position="119"/>
        <end position="136"/>
    </location>
</feature>
<dbReference type="PANTHER" id="PTHR28008">
    <property type="entry name" value="DOMAIN PROTEIN, PUTATIVE (AFU_ORTHOLOGUE AFUA_3G10980)-RELATED"/>
    <property type="match status" value="1"/>
</dbReference>
<dbReference type="STRING" id="1120989.SAMN02745227_01754"/>
<dbReference type="AlphaFoldDB" id="A0A1M6QGY8"/>
<evidence type="ECO:0000313" key="4">
    <source>
        <dbReference type="Proteomes" id="UP000243547"/>
    </source>
</evidence>
<keyword evidence="1" id="KW-1133">Transmembrane helix</keyword>
<evidence type="ECO:0000313" key="3">
    <source>
        <dbReference type="EMBL" id="SHK19307.1"/>
    </source>
</evidence>
<feature type="transmembrane region" description="Helical" evidence="1">
    <location>
        <begin position="95"/>
        <end position="112"/>
    </location>
</feature>
<name>A0A1M6QGY8_9FIRM</name>
<dbReference type="InterPro" id="IPR006976">
    <property type="entry name" value="VanZ-like"/>
</dbReference>
<evidence type="ECO:0000256" key="1">
    <source>
        <dbReference type="SAM" id="Phobius"/>
    </source>
</evidence>
<feature type="domain" description="VanZ-like" evidence="2">
    <location>
        <begin position="53"/>
        <end position="169"/>
    </location>
</feature>
<dbReference type="RefSeq" id="WP_072908010.1">
    <property type="nucleotide sequence ID" value="NZ_FRAI01000020.1"/>
</dbReference>
<feature type="transmembrane region" description="Helical" evidence="1">
    <location>
        <begin position="7"/>
        <end position="28"/>
    </location>
</feature>
<gene>
    <name evidence="3" type="ORF">SAMN02745227_01754</name>
</gene>
<dbReference type="EMBL" id="FRAI01000020">
    <property type="protein sequence ID" value="SHK19307.1"/>
    <property type="molecule type" value="Genomic_DNA"/>
</dbReference>
<evidence type="ECO:0000259" key="2">
    <source>
        <dbReference type="Pfam" id="PF04892"/>
    </source>
</evidence>
<feature type="transmembrane region" description="Helical" evidence="1">
    <location>
        <begin position="156"/>
        <end position="175"/>
    </location>
</feature>
<dbReference type="Proteomes" id="UP000243547">
    <property type="component" value="Unassembled WGS sequence"/>
</dbReference>
<proteinExistence type="predicted"/>
<accession>A0A1M6QGY8</accession>
<keyword evidence="1" id="KW-0472">Membrane</keyword>
<protein>
    <submittedName>
        <fullName evidence="3">VanZ like family protein</fullName>
    </submittedName>
</protein>
<organism evidence="3 4">
    <name type="scientific">Anaerobranca californiensis DSM 14826</name>
    <dbReference type="NCBI Taxonomy" id="1120989"/>
    <lineage>
        <taxon>Bacteria</taxon>
        <taxon>Bacillati</taxon>
        <taxon>Bacillota</taxon>
        <taxon>Clostridia</taxon>
        <taxon>Eubacteriales</taxon>
        <taxon>Proteinivoracaceae</taxon>
        <taxon>Anaerobranca</taxon>
    </lineage>
</organism>
<dbReference type="PANTHER" id="PTHR28008:SF1">
    <property type="entry name" value="DOMAIN PROTEIN, PUTATIVE (AFU_ORTHOLOGUE AFUA_3G10980)-RELATED"/>
    <property type="match status" value="1"/>
</dbReference>
<sequence>MKVKAWLILFFFVGLIFYLSSIPGLQVLPVLRYVHSFLEGILARFDVSLIRFSNWLGNRLPFDISDLKPFKIIGRDFLTYTSDNPRIVEFVLRKFAHVVMFFFITLAFFLLASHYVKKVLTALFLAFLGGTTIAFLDEYRQSFVPSRVASLTDVFINLVGVTLALFFILFALFITKGVRMKEYYKRLSSKEIQKDIPLPNNGQDSFLDQQTKIYDSSFKKKVNEK</sequence>
<dbReference type="OrthoDB" id="291892at2"/>